<dbReference type="Proteomes" id="UP000659061">
    <property type="component" value="Unassembled WGS sequence"/>
</dbReference>
<reference evidence="3 4" key="1">
    <citation type="submission" date="2020-07" db="EMBL/GenBank/DDBJ databases">
        <title>Sequencing the genomes of 1000 actinobacteria strains.</title>
        <authorList>
            <person name="Klenk H.-P."/>
        </authorList>
    </citation>
    <scope>NUCLEOTIDE SEQUENCE [LARGE SCALE GENOMIC DNA]</scope>
    <source>
        <strain evidence="3 4">DSM 19087</strain>
    </source>
</reference>
<keyword evidence="1" id="KW-0812">Transmembrane</keyword>
<evidence type="ECO:0000313" key="3">
    <source>
        <dbReference type="EMBL" id="NYI38774.1"/>
    </source>
</evidence>
<reference evidence="2" key="2">
    <citation type="submission" date="2020-09" db="EMBL/GenBank/DDBJ databases">
        <title>Novel species in genus Aeromicrobium.</title>
        <authorList>
            <person name="Zhang G."/>
        </authorList>
    </citation>
    <scope>NUCLEOTIDE SEQUENCE</scope>
    <source>
        <strain evidence="2">SSW1-57</strain>
    </source>
</reference>
<organism evidence="2 5">
    <name type="scientific">Aeromicrobium tamlense</name>
    <dbReference type="NCBI Taxonomy" id="375541"/>
    <lineage>
        <taxon>Bacteria</taxon>
        <taxon>Bacillati</taxon>
        <taxon>Actinomycetota</taxon>
        <taxon>Actinomycetes</taxon>
        <taxon>Propionibacteriales</taxon>
        <taxon>Nocardioidaceae</taxon>
        <taxon>Aeromicrobium</taxon>
    </lineage>
</organism>
<evidence type="ECO:0000313" key="2">
    <source>
        <dbReference type="EMBL" id="MBD1272034.1"/>
    </source>
</evidence>
<keyword evidence="1" id="KW-0472">Membrane</keyword>
<evidence type="ECO:0000256" key="1">
    <source>
        <dbReference type="SAM" id="Phobius"/>
    </source>
</evidence>
<feature type="transmembrane region" description="Helical" evidence="1">
    <location>
        <begin position="114"/>
        <end position="132"/>
    </location>
</feature>
<dbReference type="EMBL" id="JACBZN010000001">
    <property type="protein sequence ID" value="NYI38774.1"/>
    <property type="molecule type" value="Genomic_DNA"/>
</dbReference>
<evidence type="ECO:0000313" key="5">
    <source>
        <dbReference type="Proteomes" id="UP000659061"/>
    </source>
</evidence>
<keyword evidence="4" id="KW-1185">Reference proteome</keyword>
<accession>A0A8I0KPN3</accession>
<dbReference type="Proteomes" id="UP000587211">
    <property type="component" value="Unassembled WGS sequence"/>
</dbReference>
<gene>
    <name evidence="3" type="ORF">BJ975_002149</name>
    <name evidence="2" type="ORF">IDH50_17445</name>
</gene>
<dbReference type="RefSeq" id="WP_179425787.1">
    <property type="nucleotide sequence ID" value="NZ_BAAAMP010000002.1"/>
</dbReference>
<feature type="transmembrane region" description="Helical" evidence="1">
    <location>
        <begin position="85"/>
        <end position="108"/>
    </location>
</feature>
<comment type="caution">
    <text evidence="2">The sequence shown here is derived from an EMBL/GenBank/DDBJ whole genome shotgun (WGS) entry which is preliminary data.</text>
</comment>
<feature type="transmembrane region" description="Helical" evidence="1">
    <location>
        <begin position="45"/>
        <end position="64"/>
    </location>
</feature>
<evidence type="ECO:0000313" key="4">
    <source>
        <dbReference type="Proteomes" id="UP000587211"/>
    </source>
</evidence>
<keyword evidence="1" id="KW-1133">Transmembrane helix</keyword>
<dbReference type="EMBL" id="JACWMT010000004">
    <property type="protein sequence ID" value="MBD1272034.1"/>
    <property type="molecule type" value="Genomic_DNA"/>
</dbReference>
<name>A0A8I0KPN3_9ACTN</name>
<sequence length="165" mass="17444">MTTTTRRFGHRLLRDIGAPVEGTIVGAAAVTIAGAHASSAARVTVAWAVVIVVYWLTHVYLHALRDQLSRQAAPLHRRLADNAGLQVGVLVGGVPVILAYLAAVAVGLSLSEAVYVSIGWTIVQLGGTVFIASRAARLSTRRAFHESLMASLLGFLLLGAKVFLH</sequence>
<feature type="transmembrane region" description="Helical" evidence="1">
    <location>
        <begin position="12"/>
        <end position="33"/>
    </location>
</feature>
<proteinExistence type="predicted"/>
<protein>
    <submittedName>
        <fullName evidence="3">Membrane protein</fullName>
    </submittedName>
</protein>
<dbReference type="AlphaFoldDB" id="A0A8I0KPN3"/>